<feature type="domain" description="Filamentous haemagglutinin FhaB/tRNA nuclease CdiA-like TPS" evidence="2">
    <location>
        <begin position="68"/>
        <end position="187"/>
    </location>
</feature>
<dbReference type="OrthoDB" id="2664633at2"/>
<dbReference type="InterPro" id="IPR011050">
    <property type="entry name" value="Pectin_lyase_fold/virulence"/>
</dbReference>
<reference evidence="4" key="2">
    <citation type="submission" date="2015-03" db="EMBL/GenBank/DDBJ databases">
        <authorList>
            <person name="Murphy D."/>
        </authorList>
    </citation>
    <scope>NUCLEOTIDE SEQUENCE [LARGE SCALE GENOMIC DNA]</scope>
    <source>
        <strain evidence="4">IP27925</strain>
    </source>
</reference>
<dbReference type="EMBL" id="CP011975">
    <property type="protein sequence ID" value="AKP33743.1"/>
    <property type="molecule type" value="Genomic_DNA"/>
</dbReference>
<accession>A0A0T9UNJ7</accession>
<dbReference type="Proteomes" id="UP000040088">
    <property type="component" value="Unassembled WGS sequence"/>
</dbReference>
<dbReference type="Proteomes" id="UP000069914">
    <property type="component" value="Chromosome"/>
</dbReference>
<reference evidence="5" key="3">
    <citation type="submission" date="2015-03" db="EMBL/GenBank/DDBJ databases">
        <authorList>
            <consortium name="Pathogen Informatics"/>
        </authorList>
    </citation>
    <scope>NUCLEOTIDE SEQUENCE [LARGE SCALE GENOMIC DNA]</scope>
    <source>
        <strain evidence="5">IP27925</strain>
    </source>
</reference>
<dbReference type="SMART" id="SM00912">
    <property type="entry name" value="Haemagg_act"/>
    <property type="match status" value="1"/>
</dbReference>
<name>A0A0T9UNJ7_YERAE</name>
<keyword evidence="1" id="KW-0812">Transmembrane</keyword>
<protein>
    <submittedName>
        <fullName evidence="3">Heme utilization protein</fullName>
    </submittedName>
    <submittedName>
        <fullName evidence="4">Large exoprotein involved in heme utilization or adhesion</fullName>
    </submittedName>
</protein>
<organism evidence="4 5">
    <name type="scientific">Yersinia aleksiciae</name>
    <dbReference type="NCBI Taxonomy" id="263819"/>
    <lineage>
        <taxon>Bacteria</taxon>
        <taxon>Pseudomonadati</taxon>
        <taxon>Pseudomonadota</taxon>
        <taxon>Gammaproteobacteria</taxon>
        <taxon>Enterobacterales</taxon>
        <taxon>Yersiniaceae</taxon>
        <taxon>Yersinia</taxon>
    </lineage>
</organism>
<dbReference type="AlphaFoldDB" id="A0A0T9UNJ7"/>
<reference evidence="3 6" key="1">
    <citation type="journal article" date="2015" name="Genome Announc.">
        <title>De Novo Genome Sequence of Yersinia aleksiciae Y159T.</title>
        <authorList>
            <person name="Sprague L.D."/>
            <person name="Neubauer H."/>
        </authorList>
    </citation>
    <scope>NUCLEOTIDE SEQUENCE [LARGE SCALE GENOMIC DNA]</scope>
    <source>
        <strain evidence="3 6">159</strain>
    </source>
</reference>
<keyword evidence="6" id="KW-1185">Reference proteome</keyword>
<proteinExistence type="predicted"/>
<dbReference type="Pfam" id="PF05860">
    <property type="entry name" value="TPS"/>
    <property type="match status" value="1"/>
</dbReference>
<dbReference type="KEGG" id="yak:ACZ76_09395"/>
<gene>
    <name evidence="4" type="primary">shlA_1</name>
    <name evidence="3" type="ORF">ACZ76_09395</name>
    <name evidence="4" type="ORF">ERS008460_03204</name>
</gene>
<dbReference type="NCBIfam" id="TIGR01901">
    <property type="entry name" value="adhes_NPXG"/>
    <property type="match status" value="1"/>
</dbReference>
<evidence type="ECO:0000259" key="2">
    <source>
        <dbReference type="SMART" id="SM00912"/>
    </source>
</evidence>
<evidence type="ECO:0000313" key="3">
    <source>
        <dbReference type="EMBL" id="AKP33743.1"/>
    </source>
</evidence>
<dbReference type="RefSeq" id="WP_071840491.1">
    <property type="nucleotide sequence ID" value="NZ_CABHQI010000039.1"/>
</dbReference>
<dbReference type="SUPFAM" id="SSF51126">
    <property type="entry name" value="Pectin lyase-like"/>
    <property type="match status" value="1"/>
</dbReference>
<dbReference type="InterPro" id="IPR008638">
    <property type="entry name" value="FhaB/CdiA-like_TPS"/>
</dbReference>
<keyword evidence="1" id="KW-0472">Membrane</keyword>
<evidence type="ECO:0000313" key="4">
    <source>
        <dbReference type="EMBL" id="CNL56327.1"/>
    </source>
</evidence>
<sequence length="470" mass="50950">MINLHLDVRCKSKYICFGFIGCAYLASIPYLYADVIADTTVLLGKQVKVSKYIEAKKMCKEQNARCQGATFTNIDIISPDKNGLSHNKYKKFNNERGQGYNKITFNNVLADSKELTGNPFLIDKTAKVILNEVTSKEPSQLHGSLVVAGDKAHVIIANPSGISCDGCSFSNTEHVTLTTGIPVVHAGTLIGYDVNRGTIHIKKGGLDHHEHFYTFLDFFANSLKIDGEVISDDIVSIIGQHAVSFAPVGEKINIRTMGGFTSDYKKKVNVDVSKLGGMYADRIFITTRGGSVSNKGIIDAEAVVNISSSASVKNNGGKITSQKVILRGLASIDNMGGRIKAERQALPYDANNRFSIRMSGGDILNRNGSIYANSGHILIQASELVENVHGTIKSNMTSGAANIKIKSKGMNNSMGGIITSSDIDIDTGHLKNYRGKIVSFMGKVDLSYWKITENLGEIHGGIDVHRTVKP</sequence>
<keyword evidence="1" id="KW-1133">Transmembrane helix</keyword>
<evidence type="ECO:0000313" key="6">
    <source>
        <dbReference type="Proteomes" id="UP000069914"/>
    </source>
</evidence>
<evidence type="ECO:0000256" key="1">
    <source>
        <dbReference type="SAM" id="Phobius"/>
    </source>
</evidence>
<evidence type="ECO:0000313" key="5">
    <source>
        <dbReference type="Proteomes" id="UP000040088"/>
    </source>
</evidence>
<dbReference type="InterPro" id="IPR012334">
    <property type="entry name" value="Pectin_lyas_fold"/>
</dbReference>
<dbReference type="Gene3D" id="2.160.20.10">
    <property type="entry name" value="Single-stranded right-handed beta-helix, Pectin lyase-like"/>
    <property type="match status" value="1"/>
</dbReference>
<dbReference type="GeneID" id="61903029"/>
<dbReference type="EMBL" id="CQEM01000016">
    <property type="protein sequence ID" value="CNL56327.1"/>
    <property type="molecule type" value="Genomic_DNA"/>
</dbReference>
<feature type="transmembrane region" description="Helical" evidence="1">
    <location>
        <begin position="12"/>
        <end position="32"/>
    </location>
</feature>